<reference evidence="2" key="1">
    <citation type="journal article" date="2020" name="Stud. Mycol.">
        <title>101 Dothideomycetes genomes: a test case for predicting lifestyles and emergence of pathogens.</title>
        <authorList>
            <person name="Haridas S."/>
            <person name="Albert R."/>
            <person name="Binder M."/>
            <person name="Bloem J."/>
            <person name="Labutti K."/>
            <person name="Salamov A."/>
            <person name="Andreopoulos B."/>
            <person name="Baker S."/>
            <person name="Barry K."/>
            <person name="Bills G."/>
            <person name="Bluhm B."/>
            <person name="Cannon C."/>
            <person name="Castanera R."/>
            <person name="Culley D."/>
            <person name="Daum C."/>
            <person name="Ezra D."/>
            <person name="Gonzalez J."/>
            <person name="Henrissat B."/>
            <person name="Kuo A."/>
            <person name="Liang C."/>
            <person name="Lipzen A."/>
            <person name="Lutzoni F."/>
            <person name="Magnuson J."/>
            <person name="Mondo S."/>
            <person name="Nolan M."/>
            <person name="Ohm R."/>
            <person name="Pangilinan J."/>
            <person name="Park H.-J."/>
            <person name="Ramirez L."/>
            <person name="Alfaro M."/>
            <person name="Sun H."/>
            <person name="Tritt A."/>
            <person name="Yoshinaga Y."/>
            <person name="Zwiers L.-H."/>
            <person name="Turgeon B."/>
            <person name="Goodwin S."/>
            <person name="Spatafora J."/>
            <person name="Crous P."/>
            <person name="Grigoriev I."/>
        </authorList>
    </citation>
    <scope>NUCLEOTIDE SEQUENCE</scope>
    <source>
        <strain evidence="2">SCOH1-5</strain>
    </source>
</reference>
<keyword evidence="3" id="KW-1185">Reference proteome</keyword>
<evidence type="ECO:0000313" key="3">
    <source>
        <dbReference type="Proteomes" id="UP000799539"/>
    </source>
</evidence>
<accession>A0A6A6F446</accession>
<feature type="region of interest" description="Disordered" evidence="1">
    <location>
        <begin position="93"/>
        <end position="127"/>
    </location>
</feature>
<evidence type="ECO:0000313" key="2">
    <source>
        <dbReference type="EMBL" id="KAF2208000.1"/>
    </source>
</evidence>
<protein>
    <submittedName>
        <fullName evidence="2">Uncharacterized protein</fullName>
    </submittedName>
</protein>
<dbReference type="Proteomes" id="UP000799539">
    <property type="component" value="Unassembled WGS sequence"/>
</dbReference>
<proteinExistence type="predicted"/>
<name>A0A6A6F446_9PEZI</name>
<evidence type="ECO:0000256" key="1">
    <source>
        <dbReference type="SAM" id="MobiDB-lite"/>
    </source>
</evidence>
<organism evidence="2 3">
    <name type="scientific">Cercospora zeae-maydis SCOH1-5</name>
    <dbReference type="NCBI Taxonomy" id="717836"/>
    <lineage>
        <taxon>Eukaryota</taxon>
        <taxon>Fungi</taxon>
        <taxon>Dikarya</taxon>
        <taxon>Ascomycota</taxon>
        <taxon>Pezizomycotina</taxon>
        <taxon>Dothideomycetes</taxon>
        <taxon>Dothideomycetidae</taxon>
        <taxon>Mycosphaerellales</taxon>
        <taxon>Mycosphaerellaceae</taxon>
        <taxon>Cercospora</taxon>
    </lineage>
</organism>
<dbReference type="AlphaFoldDB" id="A0A6A6F446"/>
<gene>
    <name evidence="2" type="ORF">CERZMDRAFT_88086</name>
</gene>
<sequence>MAKSATVCVHVLFPQMQVERQLSLCSVYYRPVASRIGHPSFAASLASYYDYRYIIARRLSTITIARRMQSPNAMLFPSRRLLSHNDSRTEMKMKKGLDASAEVRPQDEQHGQTRSARPRLLDGTPPSAGTAEQLYGFCCCILS</sequence>
<dbReference type="EMBL" id="ML992698">
    <property type="protein sequence ID" value="KAF2208000.1"/>
    <property type="molecule type" value="Genomic_DNA"/>
</dbReference>